<dbReference type="InterPro" id="IPR012341">
    <property type="entry name" value="6hp_glycosidase-like_sf"/>
</dbReference>
<evidence type="ECO:0000256" key="3">
    <source>
        <dbReference type="ARBA" id="ARBA00022801"/>
    </source>
</evidence>
<dbReference type="Gene3D" id="1.50.10.10">
    <property type="match status" value="1"/>
</dbReference>
<dbReference type="Pfam" id="PF08531">
    <property type="entry name" value="Bac_rhamnosid_N"/>
    <property type="match status" value="1"/>
</dbReference>
<evidence type="ECO:0000259" key="7">
    <source>
        <dbReference type="Pfam" id="PF17390"/>
    </source>
</evidence>
<dbReference type="Pfam" id="PF17390">
    <property type="entry name" value="Bac_rhamnosid_C"/>
    <property type="match status" value="1"/>
</dbReference>
<dbReference type="InterPro" id="IPR035396">
    <property type="entry name" value="Bac_rhamnosid6H"/>
</dbReference>
<dbReference type="SUPFAM" id="SSF48208">
    <property type="entry name" value="Six-hairpin glycosidases"/>
    <property type="match status" value="1"/>
</dbReference>
<dbReference type="PANTHER" id="PTHR33307">
    <property type="entry name" value="ALPHA-RHAMNOSIDASE (EUROFUNG)"/>
    <property type="match status" value="1"/>
</dbReference>
<dbReference type="Pfam" id="PF17389">
    <property type="entry name" value="Bac_rhamnosid6H"/>
    <property type="match status" value="1"/>
</dbReference>
<feature type="domain" description="Alpha-L-rhamnosidase C-terminal" evidence="7">
    <location>
        <begin position="694"/>
        <end position="751"/>
    </location>
</feature>
<organism evidence="8 9">
    <name type="scientific">Candidatus Enterococcus murrayae</name>
    <dbReference type="NCBI Taxonomy" id="2815321"/>
    <lineage>
        <taxon>Bacteria</taxon>
        <taxon>Bacillati</taxon>
        <taxon>Bacillota</taxon>
        <taxon>Bacilli</taxon>
        <taxon>Lactobacillales</taxon>
        <taxon>Enterococcaceae</taxon>
        <taxon>Enterococcus</taxon>
    </lineage>
</organism>
<dbReference type="InterPro" id="IPR008928">
    <property type="entry name" value="6-hairpin_glycosidase_sf"/>
</dbReference>
<feature type="domain" description="Alpha-L-rhamnosidase six-hairpin glycosidase" evidence="6">
    <location>
        <begin position="336"/>
        <end position="691"/>
    </location>
</feature>
<dbReference type="InterPro" id="IPR013737">
    <property type="entry name" value="Bac_rhamnosid_N"/>
</dbReference>
<name>A0ABS3HHD1_9ENTE</name>
<dbReference type="Proteomes" id="UP000664495">
    <property type="component" value="Unassembled WGS sequence"/>
</dbReference>
<dbReference type="GO" id="GO:0016787">
    <property type="term" value="F:hydrolase activity"/>
    <property type="evidence" value="ECO:0007669"/>
    <property type="project" value="UniProtKB-KW"/>
</dbReference>
<protein>
    <recommendedName>
        <fullName evidence="2">alpha-L-rhamnosidase</fullName>
        <ecNumber evidence="2">3.2.1.40</ecNumber>
    </recommendedName>
</protein>
<dbReference type="InterPro" id="IPR016007">
    <property type="entry name" value="Alpha_rhamnosid"/>
</dbReference>
<evidence type="ECO:0000313" key="8">
    <source>
        <dbReference type="EMBL" id="MBO0452856.1"/>
    </source>
</evidence>
<comment type="catalytic activity">
    <reaction evidence="1">
        <text>Hydrolysis of terminal non-reducing alpha-L-rhamnose residues in alpha-L-rhamnosides.</text>
        <dbReference type="EC" id="3.2.1.40"/>
    </reaction>
</comment>
<evidence type="ECO:0000259" key="6">
    <source>
        <dbReference type="Pfam" id="PF17389"/>
    </source>
</evidence>
<dbReference type="Gene3D" id="2.60.120.260">
    <property type="entry name" value="Galactose-binding domain-like"/>
    <property type="match status" value="2"/>
</dbReference>
<dbReference type="EMBL" id="JAFLVR010000025">
    <property type="protein sequence ID" value="MBO0452856.1"/>
    <property type="molecule type" value="Genomic_DNA"/>
</dbReference>
<evidence type="ECO:0000256" key="1">
    <source>
        <dbReference type="ARBA" id="ARBA00001445"/>
    </source>
</evidence>
<keyword evidence="3 8" id="KW-0378">Hydrolase</keyword>
<keyword evidence="9" id="KW-1185">Reference proteome</keyword>
<feature type="domain" description="Alpha-L-rhamnosidase concanavalin-like" evidence="4">
    <location>
        <begin position="235"/>
        <end position="332"/>
    </location>
</feature>
<comment type="caution">
    <text evidence="8">The sequence shown here is derived from an EMBL/GenBank/DDBJ whole genome shotgun (WGS) entry which is preliminary data.</text>
</comment>
<evidence type="ECO:0000259" key="5">
    <source>
        <dbReference type="Pfam" id="PF08531"/>
    </source>
</evidence>
<dbReference type="PANTHER" id="PTHR33307:SF6">
    <property type="entry name" value="ALPHA-RHAMNOSIDASE (EUROFUNG)-RELATED"/>
    <property type="match status" value="1"/>
</dbReference>
<dbReference type="Pfam" id="PF05592">
    <property type="entry name" value="Bac_rhamnosid"/>
    <property type="match status" value="1"/>
</dbReference>
<dbReference type="InterPro" id="IPR035398">
    <property type="entry name" value="Bac_rhamnosid_C"/>
</dbReference>
<dbReference type="EC" id="3.2.1.40" evidence="2"/>
<evidence type="ECO:0000259" key="4">
    <source>
        <dbReference type="Pfam" id="PF05592"/>
    </source>
</evidence>
<proteinExistence type="predicted"/>
<dbReference type="InterPro" id="IPR008902">
    <property type="entry name" value="Rhamnosid_concanavalin"/>
</dbReference>
<reference evidence="8 9" key="1">
    <citation type="submission" date="2021-03" db="EMBL/GenBank/DDBJ databases">
        <title>Enterococcal diversity collection.</title>
        <authorList>
            <person name="Gilmore M.S."/>
            <person name="Schwartzman J."/>
            <person name="Van Tyne D."/>
            <person name="Martin M."/>
            <person name="Earl A.M."/>
            <person name="Manson A.L."/>
            <person name="Straub T."/>
            <person name="Salamzade R."/>
            <person name="Saavedra J."/>
            <person name="Lebreton F."/>
            <person name="Prichula J."/>
            <person name="Schaufler K."/>
            <person name="Gaca A."/>
            <person name="Sgardioli B."/>
            <person name="Wagenaar J."/>
            <person name="Strong T."/>
        </authorList>
    </citation>
    <scope>NUCLEOTIDE SEQUENCE [LARGE SCALE GENOMIC DNA]</scope>
    <source>
        <strain evidence="8 9">MJM16</strain>
    </source>
</reference>
<gene>
    <name evidence="8" type="ORF">JZO85_11275</name>
</gene>
<sequence>MSFFKKAEWIIPEDSKVSIERQFSLKEMFTGEADIEQSSPEERLLPPKYLFKKFNTSKSVKTAKLKITAHGLYKAFINGKKVTNSIFTPDYTSYDKYLMVQQYDVTKLLAEENTWTIVLADGWYAGRVSVQGGSGQFGEELGVIAELEITYADETKSLVGTDESFCAFTGKYVYSDIFIGEKQDLRQDIPLDSIPKKGVKSVRIQSYDNHNLLYQTGPQVNERETLPAQKIWQENGSWIVDFGQVVAGYVEMELFLDYGQEITVEHSEVLNSSGQFINNIIGRNKDQTDKYIGRGHNESLSPDFTFHGFRYIRLTGLESEIKKEQFQAKVIYSELKETGRFWSSNEDLNKLMQNIQWSQKGNMISIPTDCPQRERVGWTGDTQVFVSTATFFYDMKDFLLRWLDNVACEQRSDGEILDYTPAPKDFYKGIEFTGSLSSAGWGDAIILVPWELYLKYDDINILRTYYKSMVKWHEYSKKSAAGNKSGYKKFIWDTKFHYGDWMFPSYMMGEDPPGAMATAKATKDLVATAYLANSSFLLAKISDILGKDSSVFKDYYEEVRNAFNIEFVNNDGKLTCSYQGCYVLTVAFDLVDDKRTMINQLVELIKENNYRLDTGFLSINYLLDVLCDNGQEPIALKLLYQRNCPSWLYEVDNGATTIWESWTAIQPDGEVTKSSFNHYAFGCVGDWIVRRIGGLKLIKPGYKEFRVDPLLHENVEKFEISFRSKYGTIRISRSLDVLKINVPKSTKAYLWNTDKVLEEGLHTINLKEDLT</sequence>
<dbReference type="RefSeq" id="WP_207108630.1">
    <property type="nucleotide sequence ID" value="NZ_JAFLVR010000025.1"/>
</dbReference>
<evidence type="ECO:0000313" key="9">
    <source>
        <dbReference type="Proteomes" id="UP000664495"/>
    </source>
</evidence>
<accession>A0ABS3HHD1</accession>
<feature type="domain" description="Bacterial alpha-L-rhamnosidase N-terminal" evidence="5">
    <location>
        <begin position="58"/>
        <end position="222"/>
    </location>
</feature>
<evidence type="ECO:0000256" key="2">
    <source>
        <dbReference type="ARBA" id="ARBA00012652"/>
    </source>
</evidence>